<evidence type="ECO:0000313" key="3">
    <source>
        <dbReference type="Proteomes" id="UP000183772"/>
    </source>
</evidence>
<protein>
    <submittedName>
        <fullName evidence="2">Uncharacterized protein</fullName>
    </submittedName>
</protein>
<sequence length="69" mass="8000">MIRIQKFFYRLTHRYREQARSHSDSRVIPNLNFTTNPCGSEPARDSDRPGTHNIKCKIKPAQPPPQPTP</sequence>
<feature type="compositionally biased region" description="Basic and acidic residues" evidence="1">
    <location>
        <begin position="16"/>
        <end position="25"/>
    </location>
</feature>
<organism evidence="2 3">
    <name type="scientific">Pseudomonas mediterranea</name>
    <dbReference type="NCBI Taxonomy" id="183795"/>
    <lineage>
        <taxon>Bacteria</taxon>
        <taxon>Pseudomonadati</taxon>
        <taxon>Pseudomonadota</taxon>
        <taxon>Gammaproteobacteria</taxon>
        <taxon>Pseudomonadales</taxon>
        <taxon>Pseudomonadaceae</taxon>
        <taxon>Pseudomonas</taxon>
    </lineage>
</organism>
<evidence type="ECO:0000256" key="1">
    <source>
        <dbReference type="SAM" id="MobiDB-lite"/>
    </source>
</evidence>
<dbReference type="Proteomes" id="UP000183772">
    <property type="component" value="Chromosome I"/>
</dbReference>
<accession>A0AAX2D887</accession>
<keyword evidence="3" id="KW-1185">Reference proteome</keyword>
<reference evidence="2 3" key="1">
    <citation type="submission" date="2016-10" db="EMBL/GenBank/DDBJ databases">
        <authorList>
            <person name="Varghese N."/>
            <person name="Submissions S."/>
        </authorList>
    </citation>
    <scope>NUCLEOTIDE SEQUENCE [LARGE SCALE GENOMIC DNA]</scope>
    <source>
        <strain evidence="2 3">DSM 16733</strain>
    </source>
</reference>
<name>A0AAX2D887_9PSED</name>
<dbReference type="AlphaFoldDB" id="A0AAX2D887"/>
<dbReference type="EMBL" id="LT629790">
    <property type="protein sequence ID" value="SDU29337.1"/>
    <property type="molecule type" value="Genomic_DNA"/>
</dbReference>
<feature type="region of interest" description="Disordered" evidence="1">
    <location>
        <begin position="16"/>
        <end position="69"/>
    </location>
</feature>
<proteinExistence type="predicted"/>
<gene>
    <name evidence="2" type="ORF">SAMN05216476_1315</name>
</gene>
<evidence type="ECO:0000313" key="2">
    <source>
        <dbReference type="EMBL" id="SDU29337.1"/>
    </source>
</evidence>